<dbReference type="EMBL" id="RWGY01000102">
    <property type="protein sequence ID" value="TVU04076.1"/>
    <property type="molecule type" value="Genomic_DNA"/>
</dbReference>
<protein>
    <submittedName>
        <fullName evidence="1">Uncharacterized protein</fullName>
    </submittedName>
</protein>
<evidence type="ECO:0000313" key="2">
    <source>
        <dbReference type="Proteomes" id="UP000324897"/>
    </source>
</evidence>
<dbReference type="Gramene" id="TVU04076">
    <property type="protein sequence ID" value="TVU04076"/>
    <property type="gene ID" value="EJB05_50367"/>
</dbReference>
<keyword evidence="2" id="KW-1185">Reference proteome</keyword>
<accession>A0A5J9SYE4</accession>
<proteinExistence type="predicted"/>
<gene>
    <name evidence="1" type="ORF">EJB05_50367</name>
</gene>
<dbReference type="Proteomes" id="UP000324897">
    <property type="component" value="Unassembled WGS sequence"/>
</dbReference>
<reference evidence="1 2" key="1">
    <citation type="journal article" date="2019" name="Sci. Rep.">
        <title>A high-quality genome of Eragrostis curvula grass provides insights into Poaceae evolution and supports new strategies to enhance forage quality.</title>
        <authorList>
            <person name="Carballo J."/>
            <person name="Santos B.A.C.M."/>
            <person name="Zappacosta D."/>
            <person name="Garbus I."/>
            <person name="Selva J.P."/>
            <person name="Gallo C.A."/>
            <person name="Diaz A."/>
            <person name="Albertini E."/>
            <person name="Caccamo M."/>
            <person name="Echenique V."/>
        </authorList>
    </citation>
    <scope>NUCLEOTIDE SEQUENCE [LARGE SCALE GENOMIC DNA]</scope>
    <source>
        <strain evidence="2">cv. Victoria</strain>
        <tissue evidence="1">Leaf</tissue>
    </source>
</reference>
<sequence length="29" mass="3178">DCKVAATPMLDEKTLKTVRDLCAKIGKDN</sequence>
<feature type="non-terminal residue" evidence="1">
    <location>
        <position position="1"/>
    </location>
</feature>
<dbReference type="AlphaFoldDB" id="A0A5J9SYE4"/>
<comment type="caution">
    <text evidence="1">The sequence shown here is derived from an EMBL/GenBank/DDBJ whole genome shotgun (WGS) entry which is preliminary data.</text>
</comment>
<organism evidence="1 2">
    <name type="scientific">Eragrostis curvula</name>
    <name type="common">weeping love grass</name>
    <dbReference type="NCBI Taxonomy" id="38414"/>
    <lineage>
        <taxon>Eukaryota</taxon>
        <taxon>Viridiplantae</taxon>
        <taxon>Streptophyta</taxon>
        <taxon>Embryophyta</taxon>
        <taxon>Tracheophyta</taxon>
        <taxon>Spermatophyta</taxon>
        <taxon>Magnoliopsida</taxon>
        <taxon>Liliopsida</taxon>
        <taxon>Poales</taxon>
        <taxon>Poaceae</taxon>
        <taxon>PACMAD clade</taxon>
        <taxon>Chloridoideae</taxon>
        <taxon>Eragrostideae</taxon>
        <taxon>Eragrostidinae</taxon>
        <taxon>Eragrostis</taxon>
    </lineage>
</organism>
<name>A0A5J9SYE4_9POAL</name>
<evidence type="ECO:0000313" key="1">
    <source>
        <dbReference type="EMBL" id="TVU04076.1"/>
    </source>
</evidence>